<dbReference type="GO" id="GO:0008270">
    <property type="term" value="F:zinc ion binding"/>
    <property type="evidence" value="ECO:0007669"/>
    <property type="project" value="InterPro"/>
</dbReference>
<evidence type="ECO:0000256" key="8">
    <source>
        <dbReference type="ARBA" id="ARBA00023002"/>
    </source>
</evidence>
<evidence type="ECO:0000256" key="4">
    <source>
        <dbReference type="ARBA" id="ARBA00022553"/>
    </source>
</evidence>
<accession>A0A167JYI9</accession>
<evidence type="ECO:0000256" key="6">
    <source>
        <dbReference type="ARBA" id="ARBA00022833"/>
    </source>
</evidence>
<dbReference type="CDD" id="cd05283">
    <property type="entry name" value="CAD1"/>
    <property type="match status" value="1"/>
</dbReference>
<organism evidence="13 14">
    <name type="scientific">Calocera viscosa (strain TUFC12733)</name>
    <dbReference type="NCBI Taxonomy" id="1330018"/>
    <lineage>
        <taxon>Eukaryota</taxon>
        <taxon>Fungi</taxon>
        <taxon>Dikarya</taxon>
        <taxon>Basidiomycota</taxon>
        <taxon>Agaricomycotina</taxon>
        <taxon>Dacrymycetes</taxon>
        <taxon>Dacrymycetales</taxon>
        <taxon>Dacrymycetaceae</taxon>
        <taxon>Calocera</taxon>
    </lineage>
</organism>
<comment type="cofactor">
    <cofactor evidence="1 11">
        <name>Zn(2+)</name>
        <dbReference type="ChEBI" id="CHEBI:29105"/>
    </cofactor>
</comment>
<dbReference type="SMART" id="SM00829">
    <property type="entry name" value="PKS_ER"/>
    <property type="match status" value="1"/>
</dbReference>
<comment type="catalytic activity">
    <reaction evidence="10">
        <text>a primary alcohol + NADP(+) = an aldehyde + NADPH + H(+)</text>
        <dbReference type="Rhea" id="RHEA:15937"/>
        <dbReference type="ChEBI" id="CHEBI:15378"/>
        <dbReference type="ChEBI" id="CHEBI:15734"/>
        <dbReference type="ChEBI" id="CHEBI:17478"/>
        <dbReference type="ChEBI" id="CHEBI:57783"/>
        <dbReference type="ChEBI" id="CHEBI:58349"/>
        <dbReference type="EC" id="1.1.1.2"/>
    </reaction>
    <physiologicalReaction direction="left-to-right" evidence="10">
        <dbReference type="Rhea" id="RHEA:15938"/>
    </physiologicalReaction>
    <physiologicalReaction direction="right-to-left" evidence="10">
        <dbReference type="Rhea" id="RHEA:15939"/>
    </physiologicalReaction>
</comment>
<dbReference type="InterPro" id="IPR020843">
    <property type="entry name" value="ER"/>
</dbReference>
<dbReference type="EMBL" id="KV417297">
    <property type="protein sequence ID" value="KZO94077.1"/>
    <property type="molecule type" value="Genomic_DNA"/>
</dbReference>
<dbReference type="SUPFAM" id="SSF50129">
    <property type="entry name" value="GroES-like"/>
    <property type="match status" value="1"/>
</dbReference>
<dbReference type="FunFam" id="3.40.50.720:FF:000158">
    <property type="entry name" value="Zinc-binding alcohol dehydrogenase"/>
    <property type="match status" value="1"/>
</dbReference>
<dbReference type="PANTHER" id="PTHR42683">
    <property type="entry name" value="ALDEHYDE REDUCTASE"/>
    <property type="match status" value="1"/>
</dbReference>
<evidence type="ECO:0000256" key="2">
    <source>
        <dbReference type="ARBA" id="ARBA00008072"/>
    </source>
</evidence>
<gene>
    <name evidence="13" type="ORF">CALVIDRAFT_484939</name>
</gene>
<evidence type="ECO:0000256" key="3">
    <source>
        <dbReference type="ARBA" id="ARBA00011738"/>
    </source>
</evidence>
<keyword evidence="14" id="KW-1185">Reference proteome</keyword>
<comment type="subunit">
    <text evidence="3">Homodimer.</text>
</comment>
<dbReference type="InterPro" id="IPR002328">
    <property type="entry name" value="ADH_Zn_CS"/>
</dbReference>
<reference evidence="13 14" key="1">
    <citation type="journal article" date="2016" name="Mol. Biol. Evol.">
        <title>Comparative Genomics of Early-Diverging Mushroom-Forming Fungi Provides Insights into the Origins of Lignocellulose Decay Capabilities.</title>
        <authorList>
            <person name="Nagy L.G."/>
            <person name="Riley R."/>
            <person name="Tritt A."/>
            <person name="Adam C."/>
            <person name="Daum C."/>
            <person name="Floudas D."/>
            <person name="Sun H."/>
            <person name="Yadav J.S."/>
            <person name="Pangilinan J."/>
            <person name="Larsson K.H."/>
            <person name="Matsuura K."/>
            <person name="Barry K."/>
            <person name="Labutti K."/>
            <person name="Kuo R."/>
            <person name="Ohm R.A."/>
            <person name="Bhattacharya S.S."/>
            <person name="Shirouzu T."/>
            <person name="Yoshinaga Y."/>
            <person name="Martin F.M."/>
            <person name="Grigoriev I.V."/>
            <person name="Hibbett D.S."/>
        </authorList>
    </citation>
    <scope>NUCLEOTIDE SEQUENCE [LARGE SCALE GENOMIC DNA]</scope>
    <source>
        <strain evidence="13 14">TUFC12733</strain>
    </source>
</reference>
<dbReference type="InterPro" id="IPR036291">
    <property type="entry name" value="NAD(P)-bd_dom_sf"/>
</dbReference>
<dbReference type="InterPro" id="IPR011032">
    <property type="entry name" value="GroES-like_sf"/>
</dbReference>
<feature type="domain" description="Enoyl reductase (ER)" evidence="12">
    <location>
        <begin position="16"/>
        <end position="353"/>
    </location>
</feature>
<keyword evidence="5 11" id="KW-0479">Metal-binding</keyword>
<evidence type="ECO:0000256" key="5">
    <source>
        <dbReference type="ARBA" id="ARBA00022723"/>
    </source>
</evidence>
<keyword evidence="4" id="KW-0597">Phosphoprotein</keyword>
<dbReference type="SUPFAM" id="SSF51735">
    <property type="entry name" value="NAD(P)-binding Rossmann-fold domains"/>
    <property type="match status" value="1"/>
</dbReference>
<sequence>MAAIKPFADDAFKGYAITDTTNWTDFTVMGYKPKPFTEDDVEVAITHCGVCGSDVHTITAGWGAITPPLVVGHEIVGIATRVGQNVTEIKLGDRVGVGAQIASCFTCKACKNHNENYCPNMIDTYGGEYPDGTKTMGGYSLAIRANKLFAFHIPDGLASEDAASMLCAGLTVYSPLVRNGCGPGKKVAVAGIGGLGHYAIIFAHALGAEVTAFSHSPNKKDDVLKMGADKFVISSEKGFEQQFQREFDIIICALNVSEGFPIGQYLTMLDVEGIFVMVGLPEGNLPALTAFNLLPNGCRLSGSHLGNHEEMITMLQLAADKGLKPWVEKMPMKDAGKAVQAVKDGKVRYRIVLEQDLEL</sequence>
<proteinExistence type="inferred from homology"/>
<evidence type="ECO:0000256" key="10">
    <source>
        <dbReference type="ARBA" id="ARBA00050997"/>
    </source>
</evidence>
<comment type="similarity">
    <text evidence="2 11">Belongs to the zinc-containing alcohol dehydrogenase family.</text>
</comment>
<evidence type="ECO:0000313" key="14">
    <source>
        <dbReference type="Proteomes" id="UP000076738"/>
    </source>
</evidence>
<dbReference type="OrthoDB" id="1879366at2759"/>
<dbReference type="EC" id="1.1.1.2" evidence="9"/>
<dbReference type="InterPro" id="IPR013154">
    <property type="entry name" value="ADH-like_N"/>
</dbReference>
<dbReference type="GO" id="GO:0006066">
    <property type="term" value="P:alcohol metabolic process"/>
    <property type="evidence" value="ECO:0007669"/>
    <property type="project" value="UniProtKB-ARBA"/>
</dbReference>
<dbReference type="Pfam" id="PF00107">
    <property type="entry name" value="ADH_zinc_N"/>
    <property type="match status" value="1"/>
</dbReference>
<name>A0A167JYI9_CALVF</name>
<protein>
    <recommendedName>
        <fullName evidence="9">alcohol dehydrogenase (NADP(+))</fullName>
        <ecNumber evidence="9">1.1.1.2</ecNumber>
    </recommendedName>
</protein>
<evidence type="ECO:0000259" key="12">
    <source>
        <dbReference type="SMART" id="SM00829"/>
    </source>
</evidence>
<evidence type="ECO:0000256" key="7">
    <source>
        <dbReference type="ARBA" id="ARBA00022857"/>
    </source>
</evidence>
<evidence type="ECO:0000256" key="1">
    <source>
        <dbReference type="ARBA" id="ARBA00001947"/>
    </source>
</evidence>
<dbReference type="InterPro" id="IPR013149">
    <property type="entry name" value="ADH-like_C"/>
</dbReference>
<dbReference type="Gene3D" id="3.40.50.720">
    <property type="entry name" value="NAD(P)-binding Rossmann-like Domain"/>
    <property type="match status" value="1"/>
</dbReference>
<dbReference type="AlphaFoldDB" id="A0A167JYI9"/>
<keyword evidence="8" id="KW-0560">Oxidoreductase</keyword>
<dbReference type="InterPro" id="IPR047109">
    <property type="entry name" value="CAD-like"/>
</dbReference>
<evidence type="ECO:0000256" key="9">
    <source>
        <dbReference type="ARBA" id="ARBA00024074"/>
    </source>
</evidence>
<dbReference type="Gene3D" id="3.90.180.10">
    <property type="entry name" value="Medium-chain alcohol dehydrogenases, catalytic domain"/>
    <property type="match status" value="1"/>
</dbReference>
<dbReference type="STRING" id="1330018.A0A167JYI9"/>
<dbReference type="Pfam" id="PF08240">
    <property type="entry name" value="ADH_N"/>
    <property type="match status" value="1"/>
</dbReference>
<keyword evidence="7" id="KW-0521">NADP</keyword>
<evidence type="ECO:0000313" key="13">
    <source>
        <dbReference type="EMBL" id="KZO94077.1"/>
    </source>
</evidence>
<dbReference type="Proteomes" id="UP000076738">
    <property type="component" value="Unassembled WGS sequence"/>
</dbReference>
<evidence type="ECO:0000256" key="11">
    <source>
        <dbReference type="RuleBase" id="RU361277"/>
    </source>
</evidence>
<dbReference type="GO" id="GO:0008106">
    <property type="term" value="F:alcohol dehydrogenase (NADP+) activity"/>
    <property type="evidence" value="ECO:0007669"/>
    <property type="project" value="UniProtKB-EC"/>
</dbReference>
<dbReference type="PROSITE" id="PS00059">
    <property type="entry name" value="ADH_ZINC"/>
    <property type="match status" value="1"/>
</dbReference>
<keyword evidence="6 11" id="KW-0862">Zinc</keyword>